<evidence type="ECO:0000256" key="1">
    <source>
        <dbReference type="SAM" id="MobiDB-lite"/>
    </source>
</evidence>
<accession>A0AAQ3NGQ6</accession>
<dbReference type="AlphaFoldDB" id="A0AAQ3NGQ6"/>
<dbReference type="SUPFAM" id="SSF55961">
    <property type="entry name" value="Bet v1-like"/>
    <property type="match status" value="1"/>
</dbReference>
<dbReference type="PANTHER" id="PTHR12136">
    <property type="entry name" value="ENHANCED DISEASE RESISTANCE-RELATED"/>
    <property type="match status" value="1"/>
</dbReference>
<evidence type="ECO:0000259" key="2">
    <source>
        <dbReference type="PROSITE" id="PS50848"/>
    </source>
</evidence>
<dbReference type="Proteomes" id="UP001374535">
    <property type="component" value="Chromosome 5"/>
</dbReference>
<gene>
    <name evidence="3" type="ORF">V8G54_013917</name>
</gene>
<protein>
    <recommendedName>
        <fullName evidence="2">START domain-containing protein</fullName>
    </recommendedName>
</protein>
<reference evidence="3 4" key="1">
    <citation type="journal article" date="2023" name="Life. Sci Alliance">
        <title>Evolutionary insights into 3D genome organization and epigenetic landscape of Vigna mungo.</title>
        <authorList>
            <person name="Junaid A."/>
            <person name="Singh B."/>
            <person name="Bhatia S."/>
        </authorList>
    </citation>
    <scope>NUCLEOTIDE SEQUENCE [LARGE SCALE GENOMIC DNA]</scope>
    <source>
        <strain evidence="3">Urdbean</strain>
    </source>
</reference>
<feature type="domain" description="START" evidence="2">
    <location>
        <begin position="260"/>
        <end position="467"/>
    </location>
</feature>
<dbReference type="GO" id="GO:0008289">
    <property type="term" value="F:lipid binding"/>
    <property type="evidence" value="ECO:0007669"/>
    <property type="project" value="InterPro"/>
</dbReference>
<evidence type="ECO:0000313" key="4">
    <source>
        <dbReference type="Proteomes" id="UP001374535"/>
    </source>
</evidence>
<keyword evidence="4" id="KW-1185">Reference proteome</keyword>
<evidence type="ECO:0000313" key="3">
    <source>
        <dbReference type="EMBL" id="WVZ09387.1"/>
    </source>
</evidence>
<feature type="region of interest" description="Disordered" evidence="1">
    <location>
        <begin position="1"/>
        <end position="24"/>
    </location>
</feature>
<dbReference type="InterPro" id="IPR045096">
    <property type="entry name" value="EDR2-like"/>
</dbReference>
<dbReference type="EMBL" id="CP144696">
    <property type="protein sequence ID" value="WVZ09387.1"/>
    <property type="molecule type" value="Genomic_DNA"/>
</dbReference>
<sequence>MDAVATGSELNKSGSGGSERSDDSGGGGIFEYSGWVYHLGVNSIGHEYCHLRFLFIRGKYVAMYKRDPHENPGISIMEIGISLWKLDTINVAAADLKLRIVLGRRTKSFAKPIRRGVVGPTLMVEELGRRKVNNGDLYVLRFYNRLDETKKGDIACATAGEARGWMEAFDQAKQQAELELSKGISARDKLNMENEYAPPFEMHLINLEGHRPRVRRYAHGLRKLIRIGQGPEKLLRQSSKLSRTDGFEGDGGDAVEAHQWKCVFTLAGIRIFEDVSDHKAIKNGFNVVFCGESRFDGSQGINNLLDIKKIGGIGSLIFRCTKLNLSGFYLLLLIGMCDKHATYSRFEKQCPLIGKHFLLSAEEIFSFKLERDRYVESVRVNGKTVLAKSVGVIDATADTVFEVILNTDQQKRYEWDTLICDLELVDSYDGHYDVVYGTYDSKYLSRWHSKQDFVFSRQWFRGQDGTYTTSWEIRNLSTSGASNSPRCLVTHTLEINSSSWCRWKNNQNSKFQRSIPHALLFQVAGLKEYIAANPALHQENATTVVHSKISDASISSAECEDEMQDEFYDAITADSSTSDEESDDDQKLVVQEPRVKLKNISWAITTLALKRTAAPDLSEELDPHVTPITIPSDLHCSLWKGKDDNDTNCWASPSGKGFMIRGKNYLKDSSKVVGGDPLLKLVGVDWLTVDKSVDRIALHPNCLVQSEAGKKLPFILVINLQFEKSTAGILLLLTLNEQLSSFTTSSVRAANFDRQVPAKPNYSLVLYYAADRPINKNSLLAKFVGGSDAFRDSRFKLIPSIVEGYWMVKRAVGTKACLLGKAIDVDIGSSSVARSVIGLVLGYVTSLVVDLAILIEAKEESELPEYILGTVRLNRLKPESAVPLEA</sequence>
<dbReference type="CDD" id="cd00177">
    <property type="entry name" value="START"/>
    <property type="match status" value="1"/>
</dbReference>
<organism evidence="3 4">
    <name type="scientific">Vigna mungo</name>
    <name type="common">Black gram</name>
    <name type="synonym">Phaseolus mungo</name>
    <dbReference type="NCBI Taxonomy" id="3915"/>
    <lineage>
        <taxon>Eukaryota</taxon>
        <taxon>Viridiplantae</taxon>
        <taxon>Streptophyta</taxon>
        <taxon>Embryophyta</taxon>
        <taxon>Tracheophyta</taxon>
        <taxon>Spermatophyta</taxon>
        <taxon>Magnoliopsida</taxon>
        <taxon>eudicotyledons</taxon>
        <taxon>Gunneridae</taxon>
        <taxon>Pentapetalae</taxon>
        <taxon>rosids</taxon>
        <taxon>fabids</taxon>
        <taxon>Fabales</taxon>
        <taxon>Fabaceae</taxon>
        <taxon>Papilionoideae</taxon>
        <taxon>50 kb inversion clade</taxon>
        <taxon>NPAAA clade</taxon>
        <taxon>indigoferoid/millettioid clade</taxon>
        <taxon>Phaseoleae</taxon>
        <taxon>Vigna</taxon>
    </lineage>
</organism>
<dbReference type="Pfam" id="PF07059">
    <property type="entry name" value="EDR2_C"/>
    <property type="match status" value="1"/>
</dbReference>
<dbReference type="InterPro" id="IPR023393">
    <property type="entry name" value="START-like_dom_sf"/>
</dbReference>
<dbReference type="PANTHER" id="PTHR12136:SF47">
    <property type="entry name" value="ENHANCED DISEASE RESISTANCE PROTEIN (DUF1336)"/>
    <property type="match status" value="1"/>
</dbReference>
<dbReference type="InterPro" id="IPR009769">
    <property type="entry name" value="EDR2_C"/>
</dbReference>
<name>A0AAQ3NGQ6_VIGMU</name>
<proteinExistence type="predicted"/>
<dbReference type="InterPro" id="IPR002913">
    <property type="entry name" value="START_lipid-bd_dom"/>
</dbReference>
<dbReference type="Gene3D" id="3.30.530.20">
    <property type="match status" value="1"/>
</dbReference>
<dbReference type="PROSITE" id="PS50848">
    <property type="entry name" value="START"/>
    <property type="match status" value="1"/>
</dbReference>